<organism evidence="15 16">
    <name type="scientific">Dimorphilus gyrociliatus</name>
    <dbReference type="NCBI Taxonomy" id="2664684"/>
    <lineage>
        <taxon>Eukaryota</taxon>
        <taxon>Metazoa</taxon>
        <taxon>Spiralia</taxon>
        <taxon>Lophotrochozoa</taxon>
        <taxon>Annelida</taxon>
        <taxon>Polychaeta</taxon>
        <taxon>Polychaeta incertae sedis</taxon>
        <taxon>Dinophilidae</taxon>
        <taxon>Dimorphilus</taxon>
    </lineage>
</organism>
<reference evidence="15 16" key="1">
    <citation type="submission" date="2020-08" db="EMBL/GenBank/DDBJ databases">
        <authorList>
            <person name="Hejnol A."/>
        </authorList>
    </citation>
    <scope>NUCLEOTIDE SEQUENCE [LARGE SCALE GENOMIC DNA]</scope>
</reference>
<dbReference type="GO" id="GO:0004691">
    <property type="term" value="F:cAMP-dependent protein kinase activity"/>
    <property type="evidence" value="ECO:0007669"/>
    <property type="project" value="UniProtKB-EC"/>
</dbReference>
<evidence type="ECO:0000256" key="7">
    <source>
        <dbReference type="ARBA" id="ARBA00023149"/>
    </source>
</evidence>
<evidence type="ECO:0000256" key="12">
    <source>
        <dbReference type="SAM" id="MobiDB-lite"/>
    </source>
</evidence>
<dbReference type="SMART" id="SM00220">
    <property type="entry name" value="S_TKc"/>
    <property type="match status" value="1"/>
</dbReference>
<keyword evidence="4 10" id="KW-0547">Nucleotide-binding</keyword>
<dbReference type="AlphaFoldDB" id="A0A7I8V4Q6"/>
<feature type="binding site" evidence="10">
    <location>
        <position position="82"/>
    </location>
    <ligand>
        <name>ATP</name>
        <dbReference type="ChEBI" id="CHEBI:30616"/>
    </ligand>
</feature>
<keyword evidence="5" id="KW-0418">Kinase</keyword>
<proteinExistence type="inferred from homology"/>
<dbReference type="Pfam" id="PF00069">
    <property type="entry name" value="Pkinase"/>
    <property type="match status" value="1"/>
</dbReference>
<dbReference type="OrthoDB" id="63267at2759"/>
<keyword evidence="6 10" id="KW-0067">ATP-binding</keyword>
<protein>
    <recommendedName>
        <fullName evidence="1">cAMP-dependent protein kinase</fullName>
        <ecNumber evidence="1">2.7.11.11</ecNumber>
    </recommendedName>
</protein>
<dbReference type="InterPro" id="IPR000961">
    <property type="entry name" value="AGC-kinase_C"/>
</dbReference>
<dbReference type="GO" id="GO:0005634">
    <property type="term" value="C:nucleus"/>
    <property type="evidence" value="ECO:0007669"/>
    <property type="project" value="TreeGrafter"/>
</dbReference>
<evidence type="ECO:0000256" key="3">
    <source>
        <dbReference type="ARBA" id="ARBA00022679"/>
    </source>
</evidence>
<keyword evidence="3" id="KW-0808">Transferase</keyword>
<feature type="domain" description="AGC-kinase C-terminal" evidence="14">
    <location>
        <begin position="321"/>
        <end position="373"/>
    </location>
</feature>
<dbReference type="InterPro" id="IPR008271">
    <property type="entry name" value="Ser/Thr_kinase_AS"/>
</dbReference>
<dbReference type="GO" id="GO:0005952">
    <property type="term" value="C:cAMP-dependent protein kinase complex"/>
    <property type="evidence" value="ECO:0007669"/>
    <property type="project" value="TreeGrafter"/>
</dbReference>
<dbReference type="GO" id="GO:0005524">
    <property type="term" value="F:ATP binding"/>
    <property type="evidence" value="ECO:0007669"/>
    <property type="project" value="UniProtKB-UniRule"/>
</dbReference>
<evidence type="ECO:0000259" key="14">
    <source>
        <dbReference type="PROSITE" id="PS51285"/>
    </source>
</evidence>
<accession>A0A7I8V4Q6</accession>
<feature type="domain" description="Protein kinase" evidence="13">
    <location>
        <begin position="53"/>
        <end position="320"/>
    </location>
</feature>
<keyword evidence="2 11" id="KW-0723">Serine/threonine-protein kinase</keyword>
<dbReference type="SMART" id="SM00133">
    <property type="entry name" value="S_TK_X"/>
    <property type="match status" value="1"/>
</dbReference>
<evidence type="ECO:0000256" key="1">
    <source>
        <dbReference type="ARBA" id="ARBA00012444"/>
    </source>
</evidence>
<dbReference type="GO" id="GO:0005829">
    <property type="term" value="C:cytosol"/>
    <property type="evidence" value="ECO:0007669"/>
    <property type="project" value="TreeGrafter"/>
</dbReference>
<keyword evidence="16" id="KW-1185">Reference proteome</keyword>
<dbReference type="SUPFAM" id="SSF56112">
    <property type="entry name" value="Protein kinase-like (PK-like)"/>
    <property type="match status" value="1"/>
</dbReference>
<dbReference type="PROSITE" id="PS51285">
    <property type="entry name" value="AGC_KINASE_CTER"/>
    <property type="match status" value="1"/>
</dbReference>
<name>A0A7I8V4Q6_9ANNE</name>
<comment type="caution">
    <text evidence="15">The sequence shown here is derived from an EMBL/GenBank/DDBJ whole genome shotgun (WGS) entry which is preliminary data.</text>
</comment>
<dbReference type="FunFam" id="1.10.510.10:FF:000005">
    <property type="entry name" value="cAMP-dependent protein kinase catalytic subunit alpha"/>
    <property type="match status" value="1"/>
</dbReference>
<sequence length="373" mass="43563">MGLLSKKGTNVESGDGREKSYQWPTFEELNKRKAEFTKRLKEPSQNTAQFEDFIKYRTLGTGSFGRVMLVRHNKTNEFYALKILEKSKIVRTKQIEHTINEKNILNACKHPFIVDLAFSFKDNVYLYMVLEFIDGGEMFSHLRKMGKFSENLSRFYAGQMILVFEYLQHTIHTTDNEEDLEYPIIIHRDIKPENILIDSKGYLKLTDFGFAKEVKNRTWTLCGTPEYLAPEIILNKGYNQSVDWWALGVLIYEMSAGQPPFVADQPIQIYEKIVAGKIKWPNDFSSDLKDLLRNLLQIDPTKRFGTLKNGVTDVKAHKWFSQFEWKKVYDKKIVPEFKPKSKGKGDASNFDAYTEELLKVAEFDRYLNEFLDF</sequence>
<evidence type="ECO:0000313" key="16">
    <source>
        <dbReference type="Proteomes" id="UP000549394"/>
    </source>
</evidence>
<dbReference type="EC" id="2.7.11.11" evidence="1"/>
<dbReference type="FunFam" id="3.30.200.20:FF:000005">
    <property type="entry name" value="cAMP-dependent protein kinase catalytic subunit"/>
    <property type="match status" value="1"/>
</dbReference>
<evidence type="ECO:0000256" key="11">
    <source>
        <dbReference type="RuleBase" id="RU000304"/>
    </source>
</evidence>
<evidence type="ECO:0000256" key="9">
    <source>
        <dbReference type="ARBA" id="ARBA00047454"/>
    </source>
</evidence>
<dbReference type="PROSITE" id="PS00107">
    <property type="entry name" value="PROTEIN_KINASE_ATP"/>
    <property type="match status" value="1"/>
</dbReference>
<dbReference type="PANTHER" id="PTHR24353:SF153">
    <property type="entry name" value="CAMP-DEPENDENT PROTEIN KINASE CATALYTIC SUBUNIT 1"/>
    <property type="match status" value="1"/>
</dbReference>
<dbReference type="EMBL" id="CAJFCJ010000001">
    <property type="protein sequence ID" value="CAD5110645.1"/>
    <property type="molecule type" value="Genomic_DNA"/>
</dbReference>
<evidence type="ECO:0000259" key="13">
    <source>
        <dbReference type="PROSITE" id="PS50011"/>
    </source>
</evidence>
<dbReference type="Gene3D" id="1.10.510.10">
    <property type="entry name" value="Transferase(Phosphotransferase) domain 1"/>
    <property type="match status" value="1"/>
</dbReference>
<evidence type="ECO:0000256" key="10">
    <source>
        <dbReference type="PROSITE-ProRule" id="PRU10141"/>
    </source>
</evidence>
<gene>
    <name evidence="15" type="ORF">DGYR_LOCUS21</name>
</gene>
<comment type="catalytic activity">
    <reaction evidence="9">
        <text>L-seryl-[protein] + ATP = O-phospho-L-seryl-[protein] + ADP + H(+)</text>
        <dbReference type="Rhea" id="RHEA:17989"/>
        <dbReference type="Rhea" id="RHEA-COMP:9863"/>
        <dbReference type="Rhea" id="RHEA-COMP:11604"/>
        <dbReference type="ChEBI" id="CHEBI:15378"/>
        <dbReference type="ChEBI" id="CHEBI:29999"/>
        <dbReference type="ChEBI" id="CHEBI:30616"/>
        <dbReference type="ChEBI" id="CHEBI:83421"/>
        <dbReference type="ChEBI" id="CHEBI:456216"/>
        <dbReference type="EC" id="2.7.11.11"/>
    </reaction>
</comment>
<evidence type="ECO:0000256" key="4">
    <source>
        <dbReference type="ARBA" id="ARBA00022741"/>
    </source>
</evidence>
<dbReference type="PROSITE" id="PS00108">
    <property type="entry name" value="PROTEIN_KINASE_ST"/>
    <property type="match status" value="1"/>
</dbReference>
<dbReference type="Gene3D" id="3.30.200.20">
    <property type="entry name" value="Phosphorylase Kinase, domain 1"/>
    <property type="match status" value="1"/>
</dbReference>
<comment type="catalytic activity">
    <reaction evidence="8">
        <text>L-threonyl-[protein] + ATP = O-phospho-L-threonyl-[protein] + ADP + H(+)</text>
        <dbReference type="Rhea" id="RHEA:46608"/>
        <dbReference type="Rhea" id="RHEA-COMP:11060"/>
        <dbReference type="Rhea" id="RHEA-COMP:11605"/>
        <dbReference type="ChEBI" id="CHEBI:15378"/>
        <dbReference type="ChEBI" id="CHEBI:30013"/>
        <dbReference type="ChEBI" id="CHEBI:30616"/>
        <dbReference type="ChEBI" id="CHEBI:61977"/>
        <dbReference type="ChEBI" id="CHEBI:456216"/>
        <dbReference type="EC" id="2.7.11.11"/>
    </reaction>
</comment>
<evidence type="ECO:0000256" key="6">
    <source>
        <dbReference type="ARBA" id="ARBA00022840"/>
    </source>
</evidence>
<dbReference type="PROSITE" id="PS50011">
    <property type="entry name" value="PROTEIN_KINASE_DOM"/>
    <property type="match status" value="1"/>
</dbReference>
<evidence type="ECO:0000256" key="5">
    <source>
        <dbReference type="ARBA" id="ARBA00022777"/>
    </source>
</evidence>
<dbReference type="InterPro" id="IPR011009">
    <property type="entry name" value="Kinase-like_dom_sf"/>
</dbReference>
<dbReference type="InterPro" id="IPR017441">
    <property type="entry name" value="Protein_kinase_ATP_BS"/>
</dbReference>
<comment type="similarity">
    <text evidence="11">Belongs to the protein kinase superfamily.</text>
</comment>
<dbReference type="InterPro" id="IPR000719">
    <property type="entry name" value="Prot_kinase_dom"/>
</dbReference>
<dbReference type="PANTHER" id="PTHR24353">
    <property type="entry name" value="CYCLIC NUCLEOTIDE-DEPENDENT PROTEIN KINASE"/>
    <property type="match status" value="1"/>
</dbReference>
<evidence type="ECO:0000256" key="8">
    <source>
        <dbReference type="ARBA" id="ARBA00047292"/>
    </source>
</evidence>
<evidence type="ECO:0000313" key="15">
    <source>
        <dbReference type="EMBL" id="CAD5110645.1"/>
    </source>
</evidence>
<evidence type="ECO:0000256" key="2">
    <source>
        <dbReference type="ARBA" id="ARBA00022527"/>
    </source>
</evidence>
<keyword evidence="7" id="KW-0114">cAMP</keyword>
<dbReference type="Proteomes" id="UP000549394">
    <property type="component" value="Unassembled WGS sequence"/>
</dbReference>
<feature type="region of interest" description="Disordered" evidence="12">
    <location>
        <begin position="1"/>
        <end position="20"/>
    </location>
</feature>